<evidence type="ECO:0000313" key="6">
    <source>
        <dbReference type="Proteomes" id="UP000016569"/>
    </source>
</evidence>
<dbReference type="Pfam" id="PF00378">
    <property type="entry name" value="ECH_1"/>
    <property type="match status" value="1"/>
</dbReference>
<dbReference type="FunFam" id="3.90.226.10:FF:000009">
    <property type="entry name" value="Carnitinyl-CoA dehydratase"/>
    <property type="match status" value="1"/>
</dbReference>
<dbReference type="Gene3D" id="3.90.226.10">
    <property type="entry name" value="2-enoyl-CoA Hydratase, Chain A, domain 1"/>
    <property type="match status" value="1"/>
</dbReference>
<dbReference type="GO" id="GO:0006635">
    <property type="term" value="P:fatty acid beta-oxidation"/>
    <property type="evidence" value="ECO:0007669"/>
    <property type="project" value="TreeGrafter"/>
</dbReference>
<dbReference type="SUPFAM" id="SSF52096">
    <property type="entry name" value="ClpP/crotonase"/>
    <property type="match status" value="1"/>
</dbReference>
<organism evidence="5 6">
    <name type="scientific">Brevundimonas abyssalis TAR-001</name>
    <dbReference type="NCBI Taxonomy" id="1391729"/>
    <lineage>
        <taxon>Bacteria</taxon>
        <taxon>Pseudomonadati</taxon>
        <taxon>Pseudomonadota</taxon>
        <taxon>Alphaproteobacteria</taxon>
        <taxon>Caulobacterales</taxon>
        <taxon>Caulobacteraceae</taxon>
        <taxon>Brevundimonas</taxon>
    </lineage>
</organism>
<dbReference type="PROSITE" id="PS00166">
    <property type="entry name" value="ENOYL_COA_HYDRATASE"/>
    <property type="match status" value="1"/>
</dbReference>
<comment type="similarity">
    <text evidence="1 3">Belongs to the enoyl-CoA hydratase/isomerase family.</text>
</comment>
<gene>
    <name evidence="5" type="ORF">MBEBAB_0877</name>
</gene>
<protein>
    <submittedName>
        <fullName evidence="5">Enoyl-CoA hydratase</fullName>
    </submittedName>
</protein>
<accession>A0A8E0KMQ0</accession>
<sequence>MPIVPRSVTVLPMDPLDSEHPDDAAQSPRVVLEHVDPGITIVRLNRPDKRNALDIPMRQAISAAFVELAADPRIRCVVLTGGDSVFAAGADLNMLVDRDAEQTAALDLPQYWRPVASFPKPVIAAVNGVAFGAGCELTMMCDIIVAGQSAKFGQPEAAVGIMPGAGGVQRLGRLIGSKAASLMLFTAEPLDAARAFELGLVSALVEPEAVMTRALDLAKRIARMPPRALVAIKRNLQGGADLPLDAALRLEQREFLQLFDTADKTEGMKAFLDRRKPNFTGS</sequence>
<dbReference type="InterPro" id="IPR018376">
    <property type="entry name" value="Enoyl-CoA_hyd/isom_CS"/>
</dbReference>
<dbReference type="PANTHER" id="PTHR11941">
    <property type="entry name" value="ENOYL-COA HYDRATASE-RELATED"/>
    <property type="match status" value="1"/>
</dbReference>
<dbReference type="Gene3D" id="1.10.12.10">
    <property type="entry name" value="Lyase 2-enoyl-coa Hydratase, Chain A, domain 2"/>
    <property type="match status" value="1"/>
</dbReference>
<dbReference type="PANTHER" id="PTHR11941:SF54">
    <property type="entry name" value="ENOYL-COA HYDRATASE, MITOCHONDRIAL"/>
    <property type="match status" value="1"/>
</dbReference>
<dbReference type="EMBL" id="BATC01000009">
    <property type="protein sequence ID" value="GAD58627.1"/>
    <property type="molecule type" value="Genomic_DNA"/>
</dbReference>
<dbReference type="InterPro" id="IPR014748">
    <property type="entry name" value="Enoyl-CoA_hydra_C"/>
</dbReference>
<dbReference type="Proteomes" id="UP000016569">
    <property type="component" value="Unassembled WGS sequence"/>
</dbReference>
<name>A0A8E0KMQ0_9CAUL</name>
<keyword evidence="6" id="KW-1185">Reference proteome</keyword>
<feature type="region of interest" description="Disordered" evidence="4">
    <location>
        <begin position="1"/>
        <end position="27"/>
    </location>
</feature>
<evidence type="ECO:0000256" key="3">
    <source>
        <dbReference type="RuleBase" id="RU003707"/>
    </source>
</evidence>
<evidence type="ECO:0000256" key="4">
    <source>
        <dbReference type="SAM" id="MobiDB-lite"/>
    </source>
</evidence>
<reference evidence="6" key="1">
    <citation type="journal article" date="2013" name="Genome Announc.">
        <title>Draft Genome Sequence of the Dimorphic Prosthecate Bacterium Brevundimonas abyssalis TAR-001T.</title>
        <authorList>
            <person name="Tsubouchi T."/>
            <person name="Nishi S."/>
            <person name="Usui K."/>
            <person name="Shimane Y."/>
            <person name="Takaki Y."/>
            <person name="Maruyama T."/>
            <person name="Hatada Y."/>
        </authorList>
    </citation>
    <scope>NUCLEOTIDE SEQUENCE [LARGE SCALE GENOMIC DNA]</scope>
    <source>
        <strain evidence="6">TAR-001</strain>
    </source>
</reference>
<dbReference type="InterPro" id="IPR029045">
    <property type="entry name" value="ClpP/crotonase-like_dom_sf"/>
</dbReference>
<dbReference type="CDD" id="cd06558">
    <property type="entry name" value="crotonase-like"/>
    <property type="match status" value="1"/>
</dbReference>
<keyword evidence="2" id="KW-0456">Lyase</keyword>
<evidence type="ECO:0000256" key="1">
    <source>
        <dbReference type="ARBA" id="ARBA00005254"/>
    </source>
</evidence>
<dbReference type="FunFam" id="1.10.12.10:FF:000001">
    <property type="entry name" value="Probable enoyl-CoA hydratase, mitochondrial"/>
    <property type="match status" value="1"/>
</dbReference>
<dbReference type="AlphaFoldDB" id="A0A8E0KMQ0"/>
<evidence type="ECO:0000256" key="2">
    <source>
        <dbReference type="ARBA" id="ARBA00023239"/>
    </source>
</evidence>
<comment type="caution">
    <text evidence="5">The sequence shown here is derived from an EMBL/GenBank/DDBJ whole genome shotgun (WGS) entry which is preliminary data.</text>
</comment>
<dbReference type="GO" id="GO:0016836">
    <property type="term" value="F:hydro-lyase activity"/>
    <property type="evidence" value="ECO:0007669"/>
    <property type="project" value="UniProtKB-ARBA"/>
</dbReference>
<dbReference type="InterPro" id="IPR001753">
    <property type="entry name" value="Enoyl-CoA_hydra/iso"/>
</dbReference>
<proteinExistence type="inferred from homology"/>
<evidence type="ECO:0000313" key="5">
    <source>
        <dbReference type="EMBL" id="GAD58627.1"/>
    </source>
</evidence>